<gene>
    <name evidence="3" type="ORF">JJB11_09440</name>
</gene>
<reference evidence="3" key="2">
    <citation type="submission" date="2021-01" db="EMBL/GenBank/DDBJ databases">
        <authorList>
            <person name="Kang M."/>
        </authorList>
    </citation>
    <scope>NUCLEOTIDE SEQUENCE</scope>
    <source>
        <strain evidence="3">KACC 17527</strain>
    </source>
</reference>
<dbReference type="RefSeq" id="WP_201168962.1">
    <property type="nucleotide sequence ID" value="NZ_JAEPWM010000002.1"/>
</dbReference>
<accession>A0A934TRL6</accession>
<reference evidence="3" key="1">
    <citation type="journal article" date="2012" name="J. Microbiol. Biotechnol.">
        <title>Ramlibacter ginsenosidimutans sp. nov., with ginsenoside-converting activity.</title>
        <authorList>
            <person name="Wang L."/>
            <person name="An D.S."/>
            <person name="Kim S.G."/>
            <person name="Jin F.X."/>
            <person name="Kim S.C."/>
            <person name="Lee S.T."/>
            <person name="Im W.T."/>
        </authorList>
    </citation>
    <scope>NUCLEOTIDE SEQUENCE</scope>
    <source>
        <strain evidence="3">KACC 17527</strain>
    </source>
</reference>
<evidence type="ECO:0000259" key="2">
    <source>
        <dbReference type="PROSITE" id="PS50110"/>
    </source>
</evidence>
<keyword evidence="4" id="KW-1185">Reference proteome</keyword>
<feature type="modified residue" description="4-aspartylphosphate" evidence="1">
    <location>
        <position position="57"/>
    </location>
</feature>
<dbReference type="SUPFAM" id="SSF52172">
    <property type="entry name" value="CheY-like"/>
    <property type="match status" value="1"/>
</dbReference>
<dbReference type="InterPro" id="IPR001789">
    <property type="entry name" value="Sig_transdc_resp-reg_receiver"/>
</dbReference>
<sequence length="131" mass="13758">MELRVFLAEDLASMHALIGELLSSIGGLRLVGRAATEAEAKLWLTEHPGEWDVCIADLMLDQGSGFGVIAHAAANRGQARIVGFSGYMSEGIRAHCLRLGAEAAFDKADTAGFISWLAQVAASAADKDAAD</sequence>
<evidence type="ECO:0000256" key="1">
    <source>
        <dbReference type="PROSITE-ProRule" id="PRU00169"/>
    </source>
</evidence>
<dbReference type="AlphaFoldDB" id="A0A934TRL6"/>
<feature type="domain" description="Response regulatory" evidence="2">
    <location>
        <begin position="4"/>
        <end position="122"/>
    </location>
</feature>
<evidence type="ECO:0000313" key="4">
    <source>
        <dbReference type="Proteomes" id="UP000630528"/>
    </source>
</evidence>
<organism evidence="3 4">
    <name type="scientific">Ramlibacter ginsenosidimutans</name>
    <dbReference type="NCBI Taxonomy" id="502333"/>
    <lineage>
        <taxon>Bacteria</taxon>
        <taxon>Pseudomonadati</taxon>
        <taxon>Pseudomonadota</taxon>
        <taxon>Betaproteobacteria</taxon>
        <taxon>Burkholderiales</taxon>
        <taxon>Comamonadaceae</taxon>
        <taxon>Ramlibacter</taxon>
    </lineage>
</organism>
<dbReference type="PROSITE" id="PS50110">
    <property type="entry name" value="RESPONSE_REGULATORY"/>
    <property type="match status" value="1"/>
</dbReference>
<evidence type="ECO:0000313" key="3">
    <source>
        <dbReference type="EMBL" id="MBK6006312.1"/>
    </source>
</evidence>
<dbReference type="GO" id="GO:0000160">
    <property type="term" value="P:phosphorelay signal transduction system"/>
    <property type="evidence" value="ECO:0007669"/>
    <property type="project" value="InterPro"/>
</dbReference>
<proteinExistence type="predicted"/>
<dbReference type="InterPro" id="IPR011006">
    <property type="entry name" value="CheY-like_superfamily"/>
</dbReference>
<protein>
    <submittedName>
        <fullName evidence="3">Response regulator</fullName>
    </submittedName>
</protein>
<keyword evidence="1" id="KW-0597">Phosphoprotein</keyword>
<dbReference type="Gene3D" id="3.40.50.2300">
    <property type="match status" value="1"/>
</dbReference>
<dbReference type="EMBL" id="JAEPWM010000002">
    <property type="protein sequence ID" value="MBK6006312.1"/>
    <property type="molecule type" value="Genomic_DNA"/>
</dbReference>
<comment type="caution">
    <text evidence="3">The sequence shown here is derived from an EMBL/GenBank/DDBJ whole genome shotgun (WGS) entry which is preliminary data.</text>
</comment>
<name>A0A934TRL6_9BURK</name>
<dbReference type="Proteomes" id="UP000630528">
    <property type="component" value="Unassembled WGS sequence"/>
</dbReference>